<organism evidence="1 2">
    <name type="scientific">Candidatus Syntrophocurvum alkaliphilum</name>
    <dbReference type="NCBI Taxonomy" id="2293317"/>
    <lineage>
        <taxon>Bacteria</taxon>
        <taxon>Bacillati</taxon>
        <taxon>Bacillota</taxon>
        <taxon>Clostridia</taxon>
        <taxon>Eubacteriales</taxon>
        <taxon>Syntrophomonadaceae</taxon>
        <taxon>Candidatus Syntrophocurvum</taxon>
    </lineage>
</organism>
<proteinExistence type="predicted"/>
<protein>
    <submittedName>
        <fullName evidence="1">Uncharacterized protein</fullName>
    </submittedName>
</protein>
<evidence type="ECO:0000313" key="2">
    <source>
        <dbReference type="Proteomes" id="UP000426444"/>
    </source>
</evidence>
<dbReference type="KEGG" id="salq:SYNTR_0955"/>
<evidence type="ECO:0000313" key="1">
    <source>
        <dbReference type="EMBL" id="QGT99548.1"/>
    </source>
</evidence>
<reference evidence="2" key="1">
    <citation type="journal article" date="2019" name="Microbiology">
        <title>Complete Genome Sequence of an Uncultured Bacterium of the Candidate Phylum Bipolaricaulota.</title>
        <authorList>
            <person name="Kadnikov V.V."/>
            <person name="Mardanov A.V."/>
            <person name="Beletsky A.V."/>
            <person name="Frank Y.A."/>
            <person name="Karnachuk O.V."/>
            <person name="Ravin N.V."/>
        </authorList>
    </citation>
    <scope>NUCLEOTIDE SEQUENCE [LARGE SCALE GENOMIC DNA]</scope>
</reference>
<keyword evidence="2" id="KW-1185">Reference proteome</keyword>
<name>A0A6I6D9I6_9FIRM</name>
<dbReference type="EMBL" id="CP046457">
    <property type="protein sequence ID" value="QGT99548.1"/>
    <property type="molecule type" value="Genomic_DNA"/>
</dbReference>
<gene>
    <name evidence="1" type="ORF">SYNTR_0955</name>
</gene>
<dbReference type="AlphaFoldDB" id="A0A6I6D9I6"/>
<accession>A0A6I6D9I6</accession>
<dbReference type="Proteomes" id="UP000426444">
    <property type="component" value="Chromosome"/>
</dbReference>
<sequence>MWFLNQSDCLEVLEYKEFRQEIKETVEGTNNIYDCIFKNYYLIP</sequence>